<dbReference type="GeneID" id="19954463"/>
<evidence type="ECO:0000256" key="6">
    <source>
        <dbReference type="SAM" id="MobiDB-lite"/>
    </source>
</evidence>
<feature type="transmembrane region" description="Helical" evidence="7">
    <location>
        <begin position="205"/>
        <end position="224"/>
    </location>
</feature>
<protein>
    <recommendedName>
        <fullName evidence="8">Ion transport domain-containing protein</fullName>
    </recommendedName>
</protein>
<evidence type="ECO:0000256" key="7">
    <source>
        <dbReference type="SAM" id="Phobius"/>
    </source>
</evidence>
<dbReference type="Pfam" id="PF00520">
    <property type="entry name" value="Ion_trans"/>
    <property type="match status" value="1"/>
</dbReference>
<organism evidence="9 10">
    <name type="scientific">Saprolegnia diclina (strain VS20)</name>
    <dbReference type="NCBI Taxonomy" id="1156394"/>
    <lineage>
        <taxon>Eukaryota</taxon>
        <taxon>Sar</taxon>
        <taxon>Stramenopiles</taxon>
        <taxon>Oomycota</taxon>
        <taxon>Saprolegniomycetes</taxon>
        <taxon>Saprolegniales</taxon>
        <taxon>Saprolegniaceae</taxon>
        <taxon>Saprolegnia</taxon>
    </lineage>
</organism>
<reference evidence="9 10" key="1">
    <citation type="submission" date="2012-04" db="EMBL/GenBank/DDBJ databases">
        <title>The Genome Sequence of Saprolegnia declina VS20.</title>
        <authorList>
            <consortium name="The Broad Institute Genome Sequencing Platform"/>
            <person name="Russ C."/>
            <person name="Nusbaum C."/>
            <person name="Tyler B."/>
            <person name="van West P."/>
            <person name="Dieguez-Uribeondo J."/>
            <person name="de Bruijn I."/>
            <person name="Tripathy S."/>
            <person name="Jiang R."/>
            <person name="Young S.K."/>
            <person name="Zeng Q."/>
            <person name="Gargeya S."/>
            <person name="Fitzgerald M."/>
            <person name="Haas B."/>
            <person name="Abouelleil A."/>
            <person name="Alvarado L."/>
            <person name="Arachchi H.M."/>
            <person name="Berlin A."/>
            <person name="Chapman S.B."/>
            <person name="Goldberg J."/>
            <person name="Griggs A."/>
            <person name="Gujja S."/>
            <person name="Hansen M."/>
            <person name="Howarth C."/>
            <person name="Imamovic A."/>
            <person name="Larimer J."/>
            <person name="McCowen C."/>
            <person name="Montmayeur A."/>
            <person name="Murphy C."/>
            <person name="Neiman D."/>
            <person name="Pearson M."/>
            <person name="Priest M."/>
            <person name="Roberts A."/>
            <person name="Saif S."/>
            <person name="Shea T."/>
            <person name="Sisk P."/>
            <person name="Sykes S."/>
            <person name="Wortman J."/>
            <person name="Nusbaum C."/>
            <person name="Birren B."/>
        </authorList>
    </citation>
    <scope>NUCLEOTIDE SEQUENCE [LARGE SCALE GENOMIC DNA]</scope>
    <source>
        <strain evidence="9 10">VS20</strain>
    </source>
</reference>
<dbReference type="Proteomes" id="UP000030762">
    <property type="component" value="Unassembled WGS sequence"/>
</dbReference>
<evidence type="ECO:0000313" key="10">
    <source>
        <dbReference type="Proteomes" id="UP000030762"/>
    </source>
</evidence>
<dbReference type="PANTHER" id="PTHR10582">
    <property type="entry name" value="TRANSIENT RECEPTOR POTENTIAL ION CHANNEL PROTEIN"/>
    <property type="match status" value="1"/>
</dbReference>
<feature type="transmembrane region" description="Helical" evidence="7">
    <location>
        <begin position="258"/>
        <end position="278"/>
    </location>
</feature>
<gene>
    <name evidence="9" type="ORF">SDRG_13736</name>
</gene>
<dbReference type="InParanoid" id="T0RFG3"/>
<dbReference type="InterPro" id="IPR005821">
    <property type="entry name" value="Ion_trans_dom"/>
</dbReference>
<accession>T0RFG3</accession>
<dbReference type="OrthoDB" id="533508at2759"/>
<feature type="transmembrane region" description="Helical" evidence="7">
    <location>
        <begin position="175"/>
        <end position="198"/>
    </location>
</feature>
<dbReference type="STRING" id="1156394.T0RFG3"/>
<evidence type="ECO:0000256" key="5">
    <source>
        <dbReference type="ARBA" id="ARBA00023136"/>
    </source>
</evidence>
<keyword evidence="5 7" id="KW-0472">Membrane</keyword>
<dbReference type="GO" id="GO:0005262">
    <property type="term" value="F:calcium channel activity"/>
    <property type="evidence" value="ECO:0007669"/>
    <property type="project" value="TreeGrafter"/>
</dbReference>
<keyword evidence="3" id="KW-0677">Repeat</keyword>
<dbReference type="GO" id="GO:0005886">
    <property type="term" value="C:plasma membrane"/>
    <property type="evidence" value="ECO:0007669"/>
    <property type="project" value="TreeGrafter"/>
</dbReference>
<feature type="region of interest" description="Disordered" evidence="6">
    <location>
        <begin position="1"/>
        <end position="21"/>
    </location>
</feature>
<evidence type="ECO:0000313" key="9">
    <source>
        <dbReference type="EMBL" id="EQC28407.1"/>
    </source>
</evidence>
<feature type="transmembrane region" description="Helical" evidence="7">
    <location>
        <begin position="120"/>
        <end position="137"/>
    </location>
</feature>
<proteinExistence type="predicted"/>
<evidence type="ECO:0000256" key="4">
    <source>
        <dbReference type="ARBA" id="ARBA00022989"/>
    </source>
</evidence>
<evidence type="ECO:0000259" key="8">
    <source>
        <dbReference type="Pfam" id="PF00520"/>
    </source>
</evidence>
<feature type="domain" description="Ion transport" evidence="8">
    <location>
        <begin position="268"/>
        <end position="450"/>
    </location>
</feature>
<keyword evidence="4 7" id="KW-1133">Transmembrane helix</keyword>
<evidence type="ECO:0000256" key="3">
    <source>
        <dbReference type="ARBA" id="ARBA00022737"/>
    </source>
</evidence>
<comment type="subcellular location">
    <subcellularLocation>
        <location evidence="1">Membrane</location>
        <topology evidence="1">Multi-pass membrane protein</topology>
    </subcellularLocation>
</comment>
<sequence>MQRFPSPMKVEPKATPSLEDGDVEHFSVGAFQRAITENDLEIAVKELNKCHGKADELARVYNGIGSDADVNQTPLFHILHPNVRRGETSDAKQLLEHPSMRKVVLMKWKNFGLANYMEQLLLYLLLLMTMTLSVIMDRNVVSPKYALQLLIWLNIATAIGVTLVMLHLFRYTKRILWAVMTAAVLGGALAFLNLFMGLLQRSIPWCYFVWANNLVLGAMGVYFLRFELHEMFAEVASHNRRSGLDTPWLLSHPRVDRALYYCIYCPIAIVMQFVSMLLGANEAKYFDSHFNKVQLPTFMLLLVYVLHECFAPTSDHFRLVVGTVLTLLLWVLGLQYLEVHATAGYLIPMMRNMLGDVFNFLALYLPFQCAYACAYYALFQGSAAAHMYDSVVKSSVTTYLVMLGEIDLEPFETLEDTTQYVVGYVLLLSHATIVIVMLLNVLIAMMAKTVDGGLDSAKLEALVSFAECVLRSEMTQGLRVVSANDDSDAALLLQEESSDMASDEPEFCLDGPSAAESLTDLKKDMAVMQAKMNEMLALLHTMQARQTTYR</sequence>
<dbReference type="OMA" id="CAYACAY"/>
<dbReference type="InterPro" id="IPR024862">
    <property type="entry name" value="TRPV"/>
</dbReference>
<feature type="transmembrane region" description="Helical" evidence="7">
    <location>
        <begin position="421"/>
        <end position="443"/>
    </location>
</feature>
<dbReference type="RefSeq" id="XP_008618055.1">
    <property type="nucleotide sequence ID" value="XM_008619833.1"/>
</dbReference>
<dbReference type="PANTHER" id="PTHR10582:SF2">
    <property type="entry name" value="INACTIVE"/>
    <property type="match status" value="1"/>
</dbReference>
<evidence type="ECO:0000256" key="2">
    <source>
        <dbReference type="ARBA" id="ARBA00022692"/>
    </source>
</evidence>
<keyword evidence="2 7" id="KW-0812">Transmembrane</keyword>
<dbReference type="VEuPathDB" id="FungiDB:SDRG_13736"/>
<dbReference type="GO" id="GO:0098703">
    <property type="term" value="P:calcium ion import across plasma membrane"/>
    <property type="evidence" value="ECO:0007669"/>
    <property type="project" value="TreeGrafter"/>
</dbReference>
<dbReference type="EMBL" id="JH767194">
    <property type="protein sequence ID" value="EQC28407.1"/>
    <property type="molecule type" value="Genomic_DNA"/>
</dbReference>
<feature type="transmembrane region" description="Helical" evidence="7">
    <location>
        <begin position="149"/>
        <end position="169"/>
    </location>
</feature>
<keyword evidence="10" id="KW-1185">Reference proteome</keyword>
<feature type="transmembrane region" description="Helical" evidence="7">
    <location>
        <begin position="357"/>
        <end position="378"/>
    </location>
</feature>
<name>T0RFG3_SAPDV</name>
<feature type="transmembrane region" description="Helical" evidence="7">
    <location>
        <begin position="319"/>
        <end position="337"/>
    </location>
</feature>
<dbReference type="AlphaFoldDB" id="T0RFG3"/>
<evidence type="ECO:0000256" key="1">
    <source>
        <dbReference type="ARBA" id="ARBA00004141"/>
    </source>
</evidence>